<protein>
    <submittedName>
        <fullName evidence="2">Uncharacterized protein</fullName>
    </submittedName>
</protein>
<accession>A0A1E4SBL4</accession>
<dbReference type="RefSeq" id="XP_020062039.1">
    <property type="nucleotide sequence ID" value="XM_020208754.1"/>
</dbReference>
<dbReference type="EMBL" id="KV453917">
    <property type="protein sequence ID" value="ODV76917.1"/>
    <property type="molecule type" value="Genomic_DNA"/>
</dbReference>
<organism evidence="2 3">
    <name type="scientific">Suhomyces tanzawaensis NRRL Y-17324</name>
    <dbReference type="NCBI Taxonomy" id="984487"/>
    <lineage>
        <taxon>Eukaryota</taxon>
        <taxon>Fungi</taxon>
        <taxon>Dikarya</taxon>
        <taxon>Ascomycota</taxon>
        <taxon>Saccharomycotina</taxon>
        <taxon>Pichiomycetes</taxon>
        <taxon>Debaryomycetaceae</taxon>
        <taxon>Suhomyces</taxon>
    </lineage>
</organism>
<feature type="non-terminal residue" evidence="2">
    <location>
        <position position="200"/>
    </location>
</feature>
<proteinExistence type="predicted"/>
<evidence type="ECO:0000313" key="3">
    <source>
        <dbReference type="Proteomes" id="UP000094285"/>
    </source>
</evidence>
<gene>
    <name evidence="2" type="ORF">CANTADRAFT_38438</name>
</gene>
<keyword evidence="3" id="KW-1185">Reference proteome</keyword>
<feature type="region of interest" description="Disordered" evidence="1">
    <location>
        <begin position="20"/>
        <end position="48"/>
    </location>
</feature>
<dbReference type="OrthoDB" id="442087at2759"/>
<feature type="compositionally biased region" description="Basic and acidic residues" evidence="1">
    <location>
        <begin position="32"/>
        <end position="43"/>
    </location>
</feature>
<dbReference type="Proteomes" id="UP000094285">
    <property type="component" value="Unassembled WGS sequence"/>
</dbReference>
<feature type="non-terminal residue" evidence="2">
    <location>
        <position position="1"/>
    </location>
</feature>
<dbReference type="AlphaFoldDB" id="A0A1E4SBL4"/>
<dbReference type="GeneID" id="30982891"/>
<evidence type="ECO:0000313" key="2">
    <source>
        <dbReference type="EMBL" id="ODV76917.1"/>
    </source>
</evidence>
<sequence length="200" mass="23034">FDDLEKNLGVDIETVNFKDLFNSLPEDPNSPEAKETGKSRKISDSVSSNSKRPKLYEYYDGSAQAETLSTPINKAFVKGHAVNNIDDSYIPFDEVAPIPPKTQLNPESSKEEWLEYVSGIEEYRALFTAYKKRVVEYQVERIKRDEVNLQKLDIGGSFDTYQKCLQKDLEVLTVVAELQRLYNDTMNIYKQNCRWMLVAK</sequence>
<name>A0A1E4SBL4_9ASCO</name>
<dbReference type="STRING" id="984487.A0A1E4SBL4"/>
<evidence type="ECO:0000256" key="1">
    <source>
        <dbReference type="SAM" id="MobiDB-lite"/>
    </source>
</evidence>
<reference evidence="3" key="1">
    <citation type="submission" date="2016-05" db="EMBL/GenBank/DDBJ databases">
        <title>Comparative genomics of biotechnologically important yeasts.</title>
        <authorList>
            <consortium name="DOE Joint Genome Institute"/>
            <person name="Riley R."/>
            <person name="Haridas S."/>
            <person name="Wolfe K.H."/>
            <person name="Lopes M.R."/>
            <person name="Hittinger C.T."/>
            <person name="Goker M."/>
            <person name="Salamov A."/>
            <person name="Wisecaver J."/>
            <person name="Long T.M."/>
            <person name="Aerts A.L."/>
            <person name="Barry K."/>
            <person name="Choi C."/>
            <person name="Clum A."/>
            <person name="Coughlan A.Y."/>
            <person name="Deshpande S."/>
            <person name="Douglass A.P."/>
            <person name="Hanson S.J."/>
            <person name="Klenk H.-P."/>
            <person name="Labutti K."/>
            <person name="Lapidus A."/>
            <person name="Lindquist E."/>
            <person name="Lipzen A."/>
            <person name="Meier-Kolthoff J.P."/>
            <person name="Ohm R.A."/>
            <person name="Otillar R.P."/>
            <person name="Pangilinan J."/>
            <person name="Peng Y."/>
            <person name="Rokas A."/>
            <person name="Rosa C.A."/>
            <person name="Scheuner C."/>
            <person name="Sibirny A.A."/>
            <person name="Slot J.C."/>
            <person name="Stielow J.B."/>
            <person name="Sun H."/>
            <person name="Kurtzman C.P."/>
            <person name="Blackwell M."/>
            <person name="Grigoriev I.V."/>
            <person name="Jeffries T.W."/>
        </authorList>
    </citation>
    <scope>NUCLEOTIDE SEQUENCE [LARGE SCALE GENOMIC DNA]</scope>
    <source>
        <strain evidence="3">NRRL Y-17324</strain>
    </source>
</reference>